<dbReference type="OrthoDB" id="5290473at2"/>
<feature type="domain" description="Succinylglutamate desuccinylase/Aspartoacylase catalytic" evidence="9">
    <location>
        <begin position="56"/>
        <end position="249"/>
    </location>
</feature>
<dbReference type="HAMAP" id="MF_00767">
    <property type="entry name" value="Arg_catab_AstE"/>
    <property type="match status" value="1"/>
</dbReference>
<evidence type="ECO:0000256" key="4">
    <source>
        <dbReference type="ARBA" id="ARBA00022833"/>
    </source>
</evidence>
<comment type="function">
    <text evidence="5">Transforms N(2)-succinylglutamate into succinate and glutamate.</text>
</comment>
<comment type="pathway">
    <text evidence="5">Amino-acid degradation; L-arginine degradation via AST pathway; L-glutamate and succinate from L-arginine: step 5/5.</text>
</comment>
<evidence type="ECO:0000259" key="8">
    <source>
        <dbReference type="Pfam" id="PF04952"/>
    </source>
</evidence>
<organism evidence="10 11">
    <name type="scientific">Salinimonas iocasae</name>
    <dbReference type="NCBI Taxonomy" id="2572577"/>
    <lineage>
        <taxon>Bacteria</taxon>
        <taxon>Pseudomonadati</taxon>
        <taxon>Pseudomonadota</taxon>
        <taxon>Gammaproteobacteria</taxon>
        <taxon>Alteromonadales</taxon>
        <taxon>Alteromonadaceae</taxon>
        <taxon>Alteromonas/Salinimonas group</taxon>
        <taxon>Salinimonas</taxon>
    </lineage>
</organism>
<dbReference type="InterPro" id="IPR055438">
    <property type="entry name" value="AstE_AspA_cat"/>
</dbReference>
<sequence>MQAELTKSGDFLHRSRTQPSSFDNPQSFFLDNGVKVDIQAPGIISFEPANSADTVKSIVLSCGVHGNETAPIELCDAWVADILTQSLTPAHRILFLFGNLPAMDIAERFVEENMNRLFSGAHSQGEGLCNDERHRAKALEEAVSAFFEDAEGERLHYDLHTAIRESKNEKFAVYPFLHERSHSKAQIAFLAACGVKTILLSQSPTTTFSYYSSHIHQAHAFTVELGKVRPFGENDMSRFEDARLAITALLTEADYAPEVDLDTVDIYTVNQVINKHKDDFKLHFADDTPNFTDFKAGTLLATESGAEYIAQQDGEAIVFPNANVAIGQRAILTVVPTTLANNHV</sequence>
<dbReference type="CDD" id="cd03855">
    <property type="entry name" value="M14_ASTE"/>
    <property type="match status" value="1"/>
</dbReference>
<comment type="cofactor">
    <cofactor evidence="5">
        <name>Zn(2+)</name>
        <dbReference type="ChEBI" id="CHEBI:29105"/>
    </cofactor>
    <text evidence="5">Binds 1 zinc ion per subunit.</text>
</comment>
<dbReference type="EC" id="3.5.1.96" evidence="5 6"/>
<keyword evidence="1 5" id="KW-0056">Arginine metabolism</keyword>
<keyword evidence="11" id="KW-1185">Reference proteome</keyword>
<evidence type="ECO:0000313" key="11">
    <source>
        <dbReference type="Proteomes" id="UP000304912"/>
    </source>
</evidence>
<dbReference type="UniPathway" id="UPA00185">
    <property type="reaction ID" value="UER00283"/>
</dbReference>
<evidence type="ECO:0000256" key="5">
    <source>
        <dbReference type="HAMAP-Rule" id="MF_00767"/>
    </source>
</evidence>
<gene>
    <name evidence="5 10" type="primary">astE</name>
    <name evidence="10" type="ORF">FBQ74_10530</name>
</gene>
<name>A0A5B7YE38_9ALTE</name>
<dbReference type="GO" id="GO:0016788">
    <property type="term" value="F:hydrolase activity, acting on ester bonds"/>
    <property type="evidence" value="ECO:0007669"/>
    <property type="project" value="UniProtKB-UniRule"/>
</dbReference>
<comment type="catalytic activity">
    <reaction evidence="5">
        <text>N-succinyl-L-glutamate + H2O = L-glutamate + succinate</text>
        <dbReference type="Rhea" id="RHEA:15169"/>
        <dbReference type="ChEBI" id="CHEBI:15377"/>
        <dbReference type="ChEBI" id="CHEBI:29985"/>
        <dbReference type="ChEBI" id="CHEBI:30031"/>
        <dbReference type="ChEBI" id="CHEBI:58763"/>
        <dbReference type="EC" id="3.5.1.96"/>
    </reaction>
</comment>
<dbReference type="Gene3D" id="3.40.630.10">
    <property type="entry name" value="Zn peptidases"/>
    <property type="match status" value="1"/>
</dbReference>
<proteinExistence type="inferred from homology"/>
<keyword evidence="2 5" id="KW-0479">Metal-binding</keyword>
<dbReference type="NCBIfam" id="NF003706">
    <property type="entry name" value="PRK05324.1"/>
    <property type="match status" value="1"/>
</dbReference>
<comment type="similarity">
    <text evidence="5">Belongs to the AspA/AstE family. Succinylglutamate desuccinylase subfamily.</text>
</comment>
<dbReference type="Pfam" id="PF04952">
    <property type="entry name" value="AstE_AspA_hybrid"/>
    <property type="match status" value="1"/>
</dbReference>
<dbReference type="PIRSF" id="PIRSF017020">
    <property type="entry name" value="AstE"/>
    <property type="match status" value="1"/>
</dbReference>
<dbReference type="SUPFAM" id="SSF53187">
    <property type="entry name" value="Zn-dependent exopeptidases"/>
    <property type="match status" value="1"/>
</dbReference>
<dbReference type="RefSeq" id="WP_139756636.1">
    <property type="nucleotide sequence ID" value="NZ_CP039852.1"/>
</dbReference>
<keyword evidence="4 5" id="KW-0862">Zinc</keyword>
<dbReference type="NCBIfam" id="TIGR03242">
    <property type="entry name" value="arg_catab_astE"/>
    <property type="match status" value="1"/>
</dbReference>
<dbReference type="GO" id="GO:0009017">
    <property type="term" value="F:succinylglutamate desuccinylase activity"/>
    <property type="evidence" value="ECO:0007669"/>
    <property type="project" value="UniProtKB-UniRule"/>
</dbReference>
<dbReference type="EMBL" id="CP039852">
    <property type="protein sequence ID" value="QCZ93894.1"/>
    <property type="molecule type" value="Genomic_DNA"/>
</dbReference>
<dbReference type="InterPro" id="IPR016681">
    <property type="entry name" value="SuccinylGlu_desuccinylase"/>
</dbReference>
<evidence type="ECO:0000256" key="7">
    <source>
        <dbReference type="SAM" id="MobiDB-lite"/>
    </source>
</evidence>
<dbReference type="AlphaFoldDB" id="A0A5B7YE38"/>
<dbReference type="GO" id="GO:0019544">
    <property type="term" value="P:L-arginine catabolic process to L-glutamate"/>
    <property type="evidence" value="ECO:0007669"/>
    <property type="project" value="UniProtKB-UniRule"/>
</dbReference>
<evidence type="ECO:0000256" key="3">
    <source>
        <dbReference type="ARBA" id="ARBA00022801"/>
    </source>
</evidence>
<evidence type="ECO:0000313" key="10">
    <source>
        <dbReference type="EMBL" id="QCZ93894.1"/>
    </source>
</evidence>
<evidence type="ECO:0000256" key="1">
    <source>
        <dbReference type="ARBA" id="ARBA00022503"/>
    </source>
</evidence>
<dbReference type="PANTHER" id="PTHR15162">
    <property type="entry name" value="ASPARTOACYLASE"/>
    <property type="match status" value="1"/>
</dbReference>
<dbReference type="GO" id="GO:0019545">
    <property type="term" value="P:L-arginine catabolic process to succinate"/>
    <property type="evidence" value="ECO:0007669"/>
    <property type="project" value="UniProtKB-UniRule"/>
</dbReference>
<dbReference type="GO" id="GO:0008270">
    <property type="term" value="F:zinc ion binding"/>
    <property type="evidence" value="ECO:0007669"/>
    <property type="project" value="UniProtKB-UniRule"/>
</dbReference>
<evidence type="ECO:0000256" key="2">
    <source>
        <dbReference type="ARBA" id="ARBA00022723"/>
    </source>
</evidence>
<dbReference type="Proteomes" id="UP000304912">
    <property type="component" value="Chromosome"/>
</dbReference>
<feature type="binding site" evidence="5">
    <location>
        <position position="65"/>
    </location>
    <ligand>
        <name>Zn(2+)</name>
        <dbReference type="ChEBI" id="CHEBI:29105"/>
    </ligand>
</feature>
<dbReference type="InterPro" id="IPR007036">
    <property type="entry name" value="Aste_AspA_hybrid_dom"/>
</dbReference>
<dbReference type="Pfam" id="PF24827">
    <property type="entry name" value="AstE_AspA_cat"/>
    <property type="match status" value="1"/>
</dbReference>
<dbReference type="PANTHER" id="PTHR15162:SF7">
    <property type="entry name" value="SUCCINYLGLUTAMATE DESUCCINYLASE"/>
    <property type="match status" value="1"/>
</dbReference>
<feature type="region of interest" description="Disordered" evidence="7">
    <location>
        <begin position="1"/>
        <end position="25"/>
    </location>
</feature>
<feature type="binding site" evidence="5">
    <location>
        <position position="68"/>
    </location>
    <ligand>
        <name>Zn(2+)</name>
        <dbReference type="ChEBI" id="CHEBI:29105"/>
    </ligand>
</feature>
<protein>
    <recommendedName>
        <fullName evidence="5 6">Succinylglutamate desuccinylase</fullName>
        <ecNumber evidence="5 6">3.5.1.96</ecNumber>
    </recommendedName>
</protein>
<reference evidence="10 11" key="1">
    <citation type="submission" date="2019-04" db="EMBL/GenBank/DDBJ databases">
        <title>Salinimonas iocasae sp. nov., a halophilic bacterium isolated from the outer tube casing of tubeworms in Okinawa Trough.</title>
        <authorList>
            <person name="Zhang H."/>
            <person name="Wang H."/>
            <person name="Li C."/>
        </authorList>
    </citation>
    <scope>NUCLEOTIDE SEQUENCE [LARGE SCALE GENOMIC DNA]</scope>
    <source>
        <strain evidence="10 11">KX18D6</strain>
    </source>
</reference>
<dbReference type="KEGG" id="salk:FBQ74_10530"/>
<evidence type="ECO:0000256" key="6">
    <source>
        <dbReference type="NCBIfam" id="TIGR03242"/>
    </source>
</evidence>
<feature type="binding site" evidence="5">
    <location>
        <position position="160"/>
    </location>
    <ligand>
        <name>Zn(2+)</name>
        <dbReference type="ChEBI" id="CHEBI:29105"/>
    </ligand>
</feature>
<dbReference type="InterPro" id="IPR050178">
    <property type="entry name" value="AspA/AstE_fam"/>
</dbReference>
<feature type="active site" evidence="5">
    <location>
        <position position="224"/>
    </location>
</feature>
<evidence type="ECO:0000259" key="9">
    <source>
        <dbReference type="Pfam" id="PF24827"/>
    </source>
</evidence>
<accession>A0A5B7YE38</accession>
<keyword evidence="3 5" id="KW-0378">Hydrolase</keyword>
<feature type="domain" description="AstE/AspA barrel-sandwich hybrid" evidence="8">
    <location>
        <begin position="263"/>
        <end position="336"/>
    </location>
</feature>